<accession>A0A369A861</accession>
<dbReference type="AlphaFoldDB" id="A0A369A861"/>
<dbReference type="InterPro" id="IPR011250">
    <property type="entry name" value="OMP/PagP_B-barrel"/>
</dbReference>
<dbReference type="SUPFAM" id="SSF56925">
    <property type="entry name" value="OMPA-like"/>
    <property type="match status" value="1"/>
</dbReference>
<organism evidence="1 2">
    <name type="scientific">Schleiferia thermophila</name>
    <dbReference type="NCBI Taxonomy" id="884107"/>
    <lineage>
        <taxon>Bacteria</taxon>
        <taxon>Pseudomonadati</taxon>
        <taxon>Bacteroidota</taxon>
        <taxon>Flavobacteriia</taxon>
        <taxon>Flavobacteriales</taxon>
        <taxon>Schleiferiaceae</taxon>
        <taxon>Schleiferia</taxon>
    </lineage>
</organism>
<sequence length="226" mass="26294">MQYLRKYYKLTFIFLAFNLLLTAKAQKTRYWEYGIGLGVYHYRGDLNENFSVGNFIKEAGPRIVVHLRQNPVPWFNFGFEAGYGNSTIRDADYGRLTRNWEVYTESFDLNFSFEWMFLRYGKWHWENKITPYIKAGGGGLIAGSRGQNTIDLPESIVLHPYTYGSYNLFYGYGVKTRIGYHTTLFLQFTSHITGTDKMDGFVDNSLAVKKNDRYVSIIFGISKLVF</sequence>
<comment type="caution">
    <text evidence="1">The sequence shown here is derived from an EMBL/GenBank/DDBJ whole genome shotgun (WGS) entry which is preliminary data.</text>
</comment>
<evidence type="ECO:0000313" key="2">
    <source>
        <dbReference type="Proteomes" id="UP000253517"/>
    </source>
</evidence>
<reference evidence="1 2" key="1">
    <citation type="submission" date="2018-07" db="EMBL/GenBank/DDBJ databases">
        <title>Genomic Encyclopedia of Type Strains, Phase IV (KMG-IV): sequencing the most valuable type-strain genomes for metagenomic binning, comparative biology and taxonomic classification.</title>
        <authorList>
            <person name="Goeker M."/>
        </authorList>
    </citation>
    <scope>NUCLEOTIDE SEQUENCE [LARGE SCALE GENOMIC DNA]</scope>
    <source>
        <strain evidence="1 2">DSM 21410</strain>
    </source>
</reference>
<name>A0A369A861_9FLAO</name>
<evidence type="ECO:0000313" key="1">
    <source>
        <dbReference type="EMBL" id="RCX05333.1"/>
    </source>
</evidence>
<dbReference type="EMBL" id="QPJS01000001">
    <property type="protein sequence ID" value="RCX05333.1"/>
    <property type="molecule type" value="Genomic_DNA"/>
</dbReference>
<dbReference type="Proteomes" id="UP000253517">
    <property type="component" value="Unassembled WGS sequence"/>
</dbReference>
<evidence type="ECO:0008006" key="3">
    <source>
        <dbReference type="Google" id="ProtNLM"/>
    </source>
</evidence>
<proteinExistence type="predicted"/>
<dbReference type="RefSeq" id="WP_114365745.1">
    <property type="nucleotide sequence ID" value="NZ_BHZF01000001.1"/>
</dbReference>
<keyword evidence="2" id="KW-1185">Reference proteome</keyword>
<gene>
    <name evidence="1" type="ORF">DES35_101618</name>
</gene>
<protein>
    <recommendedName>
        <fullName evidence="3">Outer membrane protein beta-barrel domain-containing protein</fullName>
    </recommendedName>
</protein>